<comment type="similarity">
    <text evidence="2">Belongs to the fatty acid desaturase CarF family.</text>
</comment>
<dbReference type="EMBL" id="MN738772">
    <property type="protein sequence ID" value="QHS84087.1"/>
    <property type="molecule type" value="Genomic_DNA"/>
</dbReference>
<dbReference type="AlphaFoldDB" id="A0A6C0AVX7"/>
<evidence type="ECO:0000256" key="4">
    <source>
        <dbReference type="ARBA" id="ARBA00022989"/>
    </source>
</evidence>
<feature type="domain" description="Lipid desaturase" evidence="7">
    <location>
        <begin position="12"/>
        <end position="173"/>
    </location>
</feature>
<dbReference type="Pfam" id="PF10520">
    <property type="entry name" value="Lipid_desat"/>
    <property type="match status" value="1"/>
</dbReference>
<proteinExistence type="inferred from homology"/>
<evidence type="ECO:0000259" key="7">
    <source>
        <dbReference type="Pfam" id="PF10520"/>
    </source>
</evidence>
<comment type="subcellular location">
    <subcellularLocation>
        <location evidence="1">Membrane</location>
        <topology evidence="1">Multi-pass membrane protein</topology>
    </subcellularLocation>
</comment>
<evidence type="ECO:0000256" key="1">
    <source>
        <dbReference type="ARBA" id="ARBA00004141"/>
    </source>
</evidence>
<organism evidence="8">
    <name type="scientific">viral metagenome</name>
    <dbReference type="NCBI Taxonomy" id="1070528"/>
    <lineage>
        <taxon>unclassified sequences</taxon>
        <taxon>metagenomes</taxon>
        <taxon>organismal metagenomes</taxon>
    </lineage>
</organism>
<evidence type="ECO:0000256" key="2">
    <source>
        <dbReference type="ARBA" id="ARBA00007620"/>
    </source>
</evidence>
<evidence type="ECO:0000256" key="3">
    <source>
        <dbReference type="ARBA" id="ARBA00022692"/>
    </source>
</evidence>
<dbReference type="InterPro" id="IPR019547">
    <property type="entry name" value="Lipid_desat"/>
</dbReference>
<feature type="transmembrane region" description="Helical" evidence="6">
    <location>
        <begin position="5"/>
        <end position="25"/>
    </location>
</feature>
<keyword evidence="5 6" id="KW-0472">Membrane</keyword>
<keyword evidence="4 6" id="KW-1133">Transmembrane helix</keyword>
<dbReference type="InterPro" id="IPR053335">
    <property type="entry name" value="Fatty_acid_desaturase_CarF"/>
</dbReference>
<evidence type="ECO:0000313" key="8">
    <source>
        <dbReference type="EMBL" id="QHS84087.1"/>
    </source>
</evidence>
<dbReference type="PANTHER" id="PTHR48230">
    <property type="match status" value="1"/>
</dbReference>
<evidence type="ECO:0000256" key="5">
    <source>
        <dbReference type="ARBA" id="ARBA00023136"/>
    </source>
</evidence>
<dbReference type="PANTHER" id="PTHR48230:SF1">
    <property type="entry name" value="LIPID DESATURASE DOMAIN-CONTAINING PROTEIN"/>
    <property type="match status" value="1"/>
</dbReference>
<evidence type="ECO:0000256" key="6">
    <source>
        <dbReference type="SAM" id="Phobius"/>
    </source>
</evidence>
<reference evidence="8" key="1">
    <citation type="journal article" date="2020" name="Nature">
        <title>Giant virus diversity and host interactions through global metagenomics.</title>
        <authorList>
            <person name="Schulz F."/>
            <person name="Roux S."/>
            <person name="Paez-Espino D."/>
            <person name="Jungbluth S."/>
            <person name="Walsh D.A."/>
            <person name="Denef V.J."/>
            <person name="McMahon K.D."/>
            <person name="Konstantinidis K.T."/>
            <person name="Eloe-Fadrosh E.A."/>
            <person name="Kyrpides N.C."/>
            <person name="Woyke T."/>
        </authorList>
    </citation>
    <scope>NUCLEOTIDE SEQUENCE</scope>
    <source>
        <strain evidence="8">GVMAG-S-ERX555965-48</strain>
    </source>
</reference>
<dbReference type="GO" id="GO:0016020">
    <property type="term" value="C:membrane"/>
    <property type="evidence" value="ECO:0007669"/>
    <property type="project" value="UniProtKB-SubCell"/>
</dbReference>
<feature type="transmembrane region" description="Helical" evidence="6">
    <location>
        <begin position="68"/>
        <end position="86"/>
    </location>
</feature>
<accession>A0A6C0AVX7</accession>
<name>A0A6C0AVX7_9ZZZZ</name>
<sequence>MYKKFILIIIGIIITDFISAFNHWIEDNYLSYNSTIFSESAKSNTLHHYNPRAITCKSDLTFIFGKRFYYLTYLIIIIICSMKKYYTIMYIFIGIFISTGLPEINHKYAHFSYCERPPIMTFLYDHNILVNNKQHKCHHDTDYSKHRYSTFLSFTNYIYDDILDLWNNLEKIFPPCCKKTNNFPDQPKYTEKCPPPMTEEEKQFYENKLEKIQKKFSCCKKDYCN</sequence>
<keyword evidence="3 6" id="KW-0812">Transmembrane</keyword>
<protein>
    <recommendedName>
        <fullName evidence="7">Lipid desaturase domain-containing protein</fullName>
    </recommendedName>
</protein>